<dbReference type="Gene3D" id="3.40.50.360">
    <property type="match status" value="1"/>
</dbReference>
<evidence type="ECO:0000256" key="2">
    <source>
        <dbReference type="ARBA" id="ARBA00001974"/>
    </source>
</evidence>
<dbReference type="Gene3D" id="2.40.30.10">
    <property type="entry name" value="Translation factors"/>
    <property type="match status" value="1"/>
</dbReference>
<evidence type="ECO:0000313" key="14">
    <source>
        <dbReference type="EMBL" id="ORA72230.1"/>
    </source>
</evidence>
<dbReference type="Gene3D" id="3.40.50.80">
    <property type="entry name" value="Nucleotide-binding domain of ferredoxin-NADP reductase (FNR) module"/>
    <property type="match status" value="1"/>
</dbReference>
<dbReference type="PANTHER" id="PTHR19384">
    <property type="entry name" value="NITRIC OXIDE SYNTHASE-RELATED"/>
    <property type="match status" value="1"/>
</dbReference>
<evidence type="ECO:0000256" key="3">
    <source>
        <dbReference type="ARBA" id="ARBA00012604"/>
    </source>
</evidence>
<dbReference type="PRINTS" id="PR00369">
    <property type="entry name" value="FLAVODOXIN"/>
</dbReference>
<evidence type="ECO:0000256" key="1">
    <source>
        <dbReference type="ARBA" id="ARBA00001917"/>
    </source>
</evidence>
<dbReference type="EC" id="1.8.1.2" evidence="3"/>
<evidence type="ECO:0000256" key="8">
    <source>
        <dbReference type="ARBA" id="ARBA00023002"/>
    </source>
</evidence>
<evidence type="ECO:0000256" key="5">
    <source>
        <dbReference type="ARBA" id="ARBA00022643"/>
    </source>
</evidence>
<dbReference type="AlphaFoldDB" id="A0A1X0DK57"/>
<dbReference type="PROSITE" id="PS50902">
    <property type="entry name" value="FLAVODOXIN_LIKE"/>
    <property type="match status" value="1"/>
</dbReference>
<proteinExistence type="predicted"/>
<dbReference type="OrthoDB" id="7376058at2"/>
<dbReference type="InterPro" id="IPR008254">
    <property type="entry name" value="Flavodoxin/NO_synth"/>
</dbReference>
<dbReference type="STRING" id="444597.BST26_05935"/>
<dbReference type="Gene3D" id="1.20.990.10">
    <property type="entry name" value="NADPH-cytochrome p450 Reductase, Chain A, domain 3"/>
    <property type="match status" value="1"/>
</dbReference>
<dbReference type="InterPro" id="IPR023173">
    <property type="entry name" value="NADPH_Cyt_P450_Rdtase_alpha"/>
</dbReference>
<keyword evidence="9" id="KW-0028">Amino-acid biosynthesis</keyword>
<dbReference type="EMBL" id="MVHS01000009">
    <property type="protein sequence ID" value="ORA72230.1"/>
    <property type="molecule type" value="Genomic_DNA"/>
</dbReference>
<dbReference type="InterPro" id="IPR001094">
    <property type="entry name" value="Flavdoxin-like"/>
</dbReference>
<keyword evidence="15" id="KW-1185">Reference proteome</keyword>
<evidence type="ECO:0000313" key="15">
    <source>
        <dbReference type="Proteomes" id="UP000192801"/>
    </source>
</evidence>
<keyword evidence="5" id="KW-0288">FMN</keyword>
<evidence type="ECO:0000259" key="12">
    <source>
        <dbReference type="PROSITE" id="PS50902"/>
    </source>
</evidence>
<dbReference type="SUPFAM" id="SSF63380">
    <property type="entry name" value="Riboflavin synthase domain-like"/>
    <property type="match status" value="1"/>
</dbReference>
<dbReference type="InterPro" id="IPR001709">
    <property type="entry name" value="Flavoprot_Pyr_Nucl_cyt_Rdtase"/>
</dbReference>
<keyword evidence="7" id="KW-0521">NADP</keyword>
<dbReference type="Proteomes" id="UP000192801">
    <property type="component" value="Unassembled WGS sequence"/>
</dbReference>
<feature type="domain" description="FAD-binding FR-type" evidence="13">
    <location>
        <begin position="173"/>
        <end position="399"/>
    </location>
</feature>
<feature type="region of interest" description="Disordered" evidence="11">
    <location>
        <begin position="145"/>
        <end position="172"/>
    </location>
</feature>
<evidence type="ECO:0000256" key="11">
    <source>
        <dbReference type="SAM" id="MobiDB-lite"/>
    </source>
</evidence>
<reference evidence="14 15" key="1">
    <citation type="submission" date="2016-12" db="EMBL/GenBank/DDBJ databases">
        <title>The new phylogeny of genus Mycobacterium.</title>
        <authorList>
            <person name="Tortoli E."/>
            <person name="Trovato A."/>
            <person name="Cirillo D.M."/>
        </authorList>
    </citation>
    <scope>NUCLEOTIDE SEQUENCE [LARGE SCALE GENOMIC DNA]</scope>
    <source>
        <strain evidence="14 15">DSM 45130</strain>
    </source>
</reference>
<dbReference type="FunFam" id="3.40.50.80:FF:000001">
    <property type="entry name" value="NADPH--cytochrome P450 reductase 1"/>
    <property type="match status" value="1"/>
</dbReference>
<evidence type="ECO:0000256" key="7">
    <source>
        <dbReference type="ARBA" id="ARBA00022857"/>
    </source>
</evidence>
<dbReference type="PRINTS" id="PR00371">
    <property type="entry name" value="FPNCR"/>
</dbReference>
<dbReference type="Pfam" id="PF00667">
    <property type="entry name" value="FAD_binding_1"/>
    <property type="match status" value="2"/>
</dbReference>
<dbReference type="InterPro" id="IPR039261">
    <property type="entry name" value="FNR_nucleotide-bd"/>
</dbReference>
<comment type="cofactor">
    <cofactor evidence="2">
        <name>FAD</name>
        <dbReference type="ChEBI" id="CHEBI:57692"/>
    </cofactor>
</comment>
<dbReference type="CDD" id="cd06199">
    <property type="entry name" value="SiR"/>
    <property type="match status" value="1"/>
</dbReference>
<comment type="catalytic activity">
    <reaction evidence="10">
        <text>hydrogen sulfide + 3 NADP(+) + 3 H2O = sulfite + 3 NADPH + 4 H(+)</text>
        <dbReference type="Rhea" id="RHEA:13801"/>
        <dbReference type="ChEBI" id="CHEBI:15377"/>
        <dbReference type="ChEBI" id="CHEBI:15378"/>
        <dbReference type="ChEBI" id="CHEBI:17359"/>
        <dbReference type="ChEBI" id="CHEBI:29919"/>
        <dbReference type="ChEBI" id="CHEBI:57783"/>
        <dbReference type="ChEBI" id="CHEBI:58349"/>
        <dbReference type="EC" id="1.8.1.2"/>
    </reaction>
</comment>
<dbReference type="InterPro" id="IPR001433">
    <property type="entry name" value="OxRdtase_FAD/NAD-bd"/>
</dbReference>
<dbReference type="GO" id="GO:0005829">
    <property type="term" value="C:cytosol"/>
    <property type="evidence" value="ECO:0007669"/>
    <property type="project" value="TreeGrafter"/>
</dbReference>
<dbReference type="InterPro" id="IPR029039">
    <property type="entry name" value="Flavoprotein-like_sf"/>
</dbReference>
<gene>
    <name evidence="14" type="ORF">BST26_05935</name>
</gene>
<dbReference type="GO" id="GO:0010181">
    <property type="term" value="F:FMN binding"/>
    <property type="evidence" value="ECO:0007669"/>
    <property type="project" value="InterPro"/>
</dbReference>
<dbReference type="GO" id="GO:0004783">
    <property type="term" value="F:sulfite reductase (NADPH) activity"/>
    <property type="evidence" value="ECO:0007669"/>
    <property type="project" value="UniProtKB-EC"/>
</dbReference>
<feature type="domain" description="Flavodoxin-like" evidence="12">
    <location>
        <begin position="1"/>
        <end position="131"/>
    </location>
</feature>
<organism evidence="14 15">
    <name type="scientific">Mycolicibacterium insubricum</name>
    <dbReference type="NCBI Taxonomy" id="444597"/>
    <lineage>
        <taxon>Bacteria</taxon>
        <taxon>Bacillati</taxon>
        <taxon>Actinomycetota</taxon>
        <taxon>Actinomycetes</taxon>
        <taxon>Mycobacteriales</taxon>
        <taxon>Mycobacteriaceae</taxon>
        <taxon>Mycolicibacterium</taxon>
    </lineage>
</organism>
<dbReference type="GO" id="GO:0019344">
    <property type="term" value="P:cysteine biosynthetic process"/>
    <property type="evidence" value="ECO:0007669"/>
    <property type="project" value="UniProtKB-KW"/>
</dbReference>
<dbReference type="SUPFAM" id="SSF52218">
    <property type="entry name" value="Flavoproteins"/>
    <property type="match status" value="1"/>
</dbReference>
<evidence type="ECO:0000256" key="10">
    <source>
        <dbReference type="ARBA" id="ARBA00052219"/>
    </source>
</evidence>
<comment type="cofactor">
    <cofactor evidence="1">
        <name>FMN</name>
        <dbReference type="ChEBI" id="CHEBI:58210"/>
    </cofactor>
</comment>
<evidence type="ECO:0000256" key="9">
    <source>
        <dbReference type="ARBA" id="ARBA00023192"/>
    </source>
</evidence>
<sequence length="531" mass="57583">MGSAEYVAYQLAQAAQAAGIDVAEVELNEVAPTDLPSCTHLIVVASTWGDGELPDNGALFWESLSAADAPALEGLRFAVAGLGDSSYPLYNNASRIIDERLEELGGVRLVPRTEYDCYLDGQAAGWISDVVKLLTAEVTAAGGGEELAQSASTAAATGDPEPARADGTSWDRGHPYRARVAVNRLLTGPGSDKEVRHFELDLGDSGIAYQAGDSLAVQPLNDPALVDAVLERLGEPGDRIPEGHDQSLSQLLAAAELRSPSRELRILVADRTRDAEIREVLTGTDSDRLTAWLYGRDLVDLLDVAELSAEEVVATLRPLAPRDYSIASSPLTDPSRVHLTVAAVRYTRDGRDRAGTASTFLADRTSSVEVYLRPNNHFRLPAPDVPIIMVGPGTGIAPFRAFLAERQAVGATGSSWLFFGDRHRATDYLYREDLEEFTASGTLTRLDLAFSRDGVEKEYVWHRMLEHADELYGWLTDGAHLYVCGDATHMARDVDRTLHTVVAQGGGLDADGAHAFVNDLMRNHRYLRDVY</sequence>
<evidence type="ECO:0000259" key="13">
    <source>
        <dbReference type="PROSITE" id="PS51384"/>
    </source>
</evidence>
<dbReference type="Pfam" id="PF00258">
    <property type="entry name" value="Flavodoxin_1"/>
    <property type="match status" value="1"/>
</dbReference>
<name>A0A1X0DK57_9MYCO</name>
<dbReference type="PROSITE" id="PS51384">
    <property type="entry name" value="FAD_FR"/>
    <property type="match status" value="1"/>
</dbReference>
<protein>
    <recommendedName>
        <fullName evidence="3">assimilatory sulfite reductase (NADPH)</fullName>
        <ecNumber evidence="3">1.8.1.2</ecNumber>
    </recommendedName>
</protein>
<keyword evidence="8" id="KW-0560">Oxidoreductase</keyword>
<evidence type="ECO:0000256" key="6">
    <source>
        <dbReference type="ARBA" id="ARBA00022827"/>
    </source>
</evidence>
<keyword evidence="6" id="KW-0274">FAD</keyword>
<accession>A0A1X0DK57</accession>
<keyword evidence="4" id="KW-0285">Flavoprotein</keyword>
<dbReference type="InterPro" id="IPR003097">
    <property type="entry name" value="CysJ-like_FAD-binding"/>
</dbReference>
<comment type="caution">
    <text evidence="14">The sequence shown here is derived from an EMBL/GenBank/DDBJ whole genome shotgun (WGS) entry which is preliminary data.</text>
</comment>
<dbReference type="InterPro" id="IPR017938">
    <property type="entry name" value="Riboflavin_synthase-like_b-brl"/>
</dbReference>
<dbReference type="GO" id="GO:0050660">
    <property type="term" value="F:flavin adenine dinucleotide binding"/>
    <property type="evidence" value="ECO:0007669"/>
    <property type="project" value="TreeGrafter"/>
</dbReference>
<evidence type="ECO:0000256" key="4">
    <source>
        <dbReference type="ARBA" id="ARBA00022630"/>
    </source>
</evidence>
<keyword evidence="9" id="KW-0198">Cysteine biosynthesis</keyword>
<dbReference type="Pfam" id="PF00175">
    <property type="entry name" value="NAD_binding_1"/>
    <property type="match status" value="1"/>
</dbReference>
<dbReference type="SUPFAM" id="SSF52343">
    <property type="entry name" value="Ferredoxin reductase-like, C-terminal NADP-linked domain"/>
    <property type="match status" value="1"/>
</dbReference>
<dbReference type="PANTHER" id="PTHR19384:SF128">
    <property type="entry name" value="NADPH OXIDOREDUCTASE A"/>
    <property type="match status" value="1"/>
</dbReference>
<dbReference type="InterPro" id="IPR017927">
    <property type="entry name" value="FAD-bd_FR_type"/>
</dbReference>
<feature type="compositionally biased region" description="Basic and acidic residues" evidence="11">
    <location>
        <begin position="161"/>
        <end position="172"/>
    </location>
</feature>